<dbReference type="OrthoDB" id="1956876at2"/>
<dbReference type="Proteomes" id="UP000295325">
    <property type="component" value="Unassembled WGS sequence"/>
</dbReference>
<accession>A0A4V3EUS3</accession>
<keyword evidence="2" id="KW-1185">Reference proteome</keyword>
<comment type="caution">
    <text evidence="1">The sequence shown here is derived from an EMBL/GenBank/DDBJ whole genome shotgun (WGS) entry which is preliminary data.</text>
</comment>
<reference evidence="1 2" key="1">
    <citation type="submission" date="2019-03" db="EMBL/GenBank/DDBJ databases">
        <title>Genomic Encyclopedia of Type Strains, Phase IV (KMG-IV): sequencing the most valuable type-strain genomes for metagenomic binning, comparative biology and taxonomic classification.</title>
        <authorList>
            <person name="Goeker M."/>
        </authorList>
    </citation>
    <scope>NUCLEOTIDE SEQUENCE [LARGE SCALE GENOMIC DNA]</scope>
    <source>
        <strain evidence="1 2">DSM 24455</strain>
    </source>
</reference>
<dbReference type="AlphaFoldDB" id="A0A4V3EUS3"/>
<dbReference type="RefSeq" id="WP_133628042.1">
    <property type="nucleotide sequence ID" value="NZ_SOAZ01000009.1"/>
</dbReference>
<evidence type="ECO:0000313" key="2">
    <source>
        <dbReference type="Proteomes" id="UP000295325"/>
    </source>
</evidence>
<protein>
    <submittedName>
        <fullName evidence="1">Uncharacterized protein</fullName>
    </submittedName>
</protein>
<name>A0A4V3EUS3_9CLOT</name>
<proteinExistence type="predicted"/>
<dbReference type="EMBL" id="SOAZ01000009">
    <property type="protein sequence ID" value="TDT61077.1"/>
    <property type="molecule type" value="Genomic_DNA"/>
</dbReference>
<gene>
    <name evidence="1" type="ORF">EDD71_10992</name>
</gene>
<sequence>MKRETLEMVKKSQRLYFLALKFENRLPKAVVEYSKKICNDYTKIAKEMNLCCDVEGLIDKILK</sequence>
<evidence type="ECO:0000313" key="1">
    <source>
        <dbReference type="EMBL" id="TDT61077.1"/>
    </source>
</evidence>
<organism evidence="1 2">
    <name type="scientific">Fonticella tunisiensis</name>
    <dbReference type="NCBI Taxonomy" id="1096341"/>
    <lineage>
        <taxon>Bacteria</taxon>
        <taxon>Bacillati</taxon>
        <taxon>Bacillota</taxon>
        <taxon>Clostridia</taxon>
        <taxon>Eubacteriales</taxon>
        <taxon>Clostridiaceae</taxon>
        <taxon>Fonticella</taxon>
    </lineage>
</organism>